<feature type="region of interest" description="Disordered" evidence="3">
    <location>
        <begin position="46"/>
        <end position="301"/>
    </location>
</feature>
<protein>
    <submittedName>
        <fullName evidence="7">Heterogeneous nuclear ribonucleoprotein U-like protein 1 isoform X1</fullName>
    </submittedName>
</protein>
<accession>A0ABM1M6P1</accession>
<evidence type="ECO:0000256" key="3">
    <source>
        <dbReference type="SAM" id="MobiDB-lite"/>
    </source>
</evidence>
<feature type="compositionally biased region" description="Basic and acidic residues" evidence="3">
    <location>
        <begin position="878"/>
        <end position="887"/>
    </location>
</feature>
<feature type="region of interest" description="Disordered" evidence="3">
    <location>
        <begin position="364"/>
        <end position="539"/>
    </location>
</feature>
<dbReference type="Pfam" id="PF13671">
    <property type="entry name" value="AAA_33"/>
    <property type="match status" value="1"/>
</dbReference>
<feature type="region of interest" description="Disordered" evidence="3">
    <location>
        <begin position="864"/>
        <end position="1077"/>
    </location>
</feature>
<feature type="compositionally biased region" description="Gly residues" evidence="3">
    <location>
        <begin position="1037"/>
        <end position="1059"/>
    </location>
</feature>
<evidence type="ECO:0000259" key="5">
    <source>
        <dbReference type="PROSITE" id="PS50800"/>
    </source>
</evidence>
<feature type="compositionally biased region" description="Polar residues" evidence="3">
    <location>
        <begin position="54"/>
        <end position="66"/>
    </location>
</feature>
<dbReference type="RefSeq" id="XP_017770241.1">
    <property type="nucleotide sequence ID" value="XM_017914752.1"/>
</dbReference>
<keyword evidence="2" id="KW-0597">Phosphoprotein</keyword>
<feature type="compositionally biased region" description="Basic and acidic residues" evidence="3">
    <location>
        <begin position="256"/>
        <end position="266"/>
    </location>
</feature>
<dbReference type="Pfam" id="PF02037">
    <property type="entry name" value="SAP"/>
    <property type="match status" value="1"/>
</dbReference>
<feature type="domain" description="SAP" evidence="5">
    <location>
        <begin position="7"/>
        <end position="41"/>
    </location>
</feature>
<feature type="region of interest" description="Disordered" evidence="3">
    <location>
        <begin position="1115"/>
        <end position="1143"/>
    </location>
</feature>
<evidence type="ECO:0000313" key="6">
    <source>
        <dbReference type="Proteomes" id="UP000695000"/>
    </source>
</evidence>
<dbReference type="InterPro" id="IPR013320">
    <property type="entry name" value="ConA-like_dom_sf"/>
</dbReference>
<evidence type="ECO:0000256" key="2">
    <source>
        <dbReference type="ARBA" id="ARBA00022553"/>
    </source>
</evidence>
<feature type="compositionally biased region" description="Basic and acidic residues" evidence="3">
    <location>
        <begin position="233"/>
        <end position="248"/>
    </location>
</feature>
<feature type="compositionally biased region" description="Low complexity" evidence="3">
    <location>
        <begin position="1015"/>
        <end position="1036"/>
    </location>
</feature>
<feature type="compositionally biased region" description="Basic and acidic residues" evidence="3">
    <location>
        <begin position="364"/>
        <end position="395"/>
    </location>
</feature>
<dbReference type="InterPro" id="IPR001870">
    <property type="entry name" value="B30.2/SPRY"/>
</dbReference>
<dbReference type="SMART" id="SM00513">
    <property type="entry name" value="SAP"/>
    <property type="match status" value="1"/>
</dbReference>
<dbReference type="InterPro" id="IPR043136">
    <property type="entry name" value="B30.2/SPRY_sf"/>
</dbReference>
<keyword evidence="1" id="KW-0488">Methylation</keyword>
<evidence type="ECO:0000259" key="4">
    <source>
        <dbReference type="PROSITE" id="PS50188"/>
    </source>
</evidence>
<dbReference type="SMART" id="SM00449">
    <property type="entry name" value="SPRY"/>
    <property type="match status" value="1"/>
</dbReference>
<dbReference type="Gene3D" id="1.10.720.30">
    <property type="entry name" value="SAP domain"/>
    <property type="match status" value="1"/>
</dbReference>
<dbReference type="PROSITE" id="PS50188">
    <property type="entry name" value="B302_SPRY"/>
    <property type="match status" value="1"/>
</dbReference>
<feature type="compositionally biased region" description="Basic and acidic residues" evidence="3">
    <location>
        <begin position="163"/>
        <end position="202"/>
    </location>
</feature>
<dbReference type="SUPFAM" id="SSF52540">
    <property type="entry name" value="P-loop containing nucleoside triphosphate hydrolases"/>
    <property type="match status" value="1"/>
</dbReference>
<keyword evidence="6" id="KW-1185">Reference proteome</keyword>
<evidence type="ECO:0000313" key="7">
    <source>
        <dbReference type="RefSeq" id="XP_017770241.1"/>
    </source>
</evidence>
<dbReference type="InterPro" id="IPR027417">
    <property type="entry name" value="P-loop_NTPase"/>
</dbReference>
<feature type="compositionally biased region" description="Basic and acidic residues" evidence="3">
    <location>
        <begin position="146"/>
        <end position="156"/>
    </location>
</feature>
<feature type="compositionally biased region" description="Basic and acidic residues" evidence="3">
    <location>
        <begin position="952"/>
        <end position="986"/>
    </location>
</feature>
<dbReference type="SUPFAM" id="SSF49899">
    <property type="entry name" value="Concanavalin A-like lectins/glucanases"/>
    <property type="match status" value="1"/>
</dbReference>
<feature type="compositionally biased region" description="Basic and acidic residues" evidence="3">
    <location>
        <begin position="402"/>
        <end position="539"/>
    </location>
</feature>
<sequence length="1174" mass="131623">MSSDLDPAKLKVVELRAELQTRGLDVKGNKPVLVKRLKEALEAELQKVIPDTSIADTSTEDLNSSQEADHDNKEEEEDNVDQDSPDPVQLEEQSVPKEEKPVKSTECLPDKTEEDKNMNETKVEVPSETEKPVATPETEKPVAIPETEKPVSVKDEIMDEAEEPAKSEDKKVLVEPKLEPVAEVKVEEKPTEADEVQSKESVEQQNGDCAAEDKDEDSDEPKNRKSRWGSNSEEEKKDVVEEAPKEESEAPQAEQQKMEVDNQVRAEKRKRTPSPDQPQQRRRSKSPNKDEEPAIDSSNVQLSWYDSDLHLQIDKETFLSAKPLHDGLFGYIWSGARLSHGIKSGKTFYEVKLTEELPFDDVLRTPNKEKKDRKSNDKRDKVAKNKNDDTKKDQESSTNTDTNKETDVAKECAADVPEKDGDVEMKDAAETTEPECVKDDDKTTNQDTEKVVKEEKVEDMAVDEGAKTADNAEKSAENVEEKKVDVNEEKKVDVKEEKMETDDIKEEVKETPEDGKEESKEATKDEESAKDATNDDKGIKEVELNIPSHLFRVGWSTVSSNMQLGEDKISYGLESSGKFFVNSEFSEKECKFAVGDVIGAYLDMGDDIIKMTYTKNGEIMFAEEIKRSEIEEEDLTLYPHILTRNYSFAMNVGNLEEPWCPCAEELKEYIYLNKFDEKVLGPQRPEKRSECQVIMMVGLPASGKTHWIKEHVKESDKKFTILGNNLLSRMAVDGKPIETQLNKSRWNLILDKISKCLHKICEIAALRRRNFIIDQTNVFPSAQRRKMRSFWDFKRRAVIVVNEDEEQAKRLNQKESVTGKEMPESAILEMKASMNVPRTGEWLDEITFASLPEDKAKAQVQKYNKEGRDAGFGKIQHRKDYRDDRSYNRWGGGGHGGPPRRDYRSGGNFRDNRSYHNNRFGDRGYRQSNVGGGWRSGGGGGSGGPAAGGWARNDRRENRGPRDWRSNNRGIVERPHRPQNVRDPRSHGGSGSGGGGGGGNYNRSRSSGGSGGSRNPGNNWGNQQQQVSSWGHQNSQSGGGGGGIWSSSQGGGQIQGSWGGQQQQQQQQGWNQAPGSWNQNQWKYGGYGQGGYGQYANWNYYGQYAQNWNSQGQTTGQATAVNTGTTPTNSSSDSQQYTTSNTTQMASQQAAWAQYAQQYANQSTGSSNQVQKMN</sequence>
<proteinExistence type="predicted"/>
<dbReference type="InterPro" id="IPR003877">
    <property type="entry name" value="SPRY_dom"/>
</dbReference>
<reference evidence="7" key="1">
    <citation type="submission" date="2025-08" db="UniProtKB">
        <authorList>
            <consortium name="RefSeq"/>
        </authorList>
    </citation>
    <scope>IDENTIFICATION</scope>
    <source>
        <tissue evidence="7">Whole Larva</tissue>
    </source>
</reference>
<feature type="domain" description="B30.2/SPRY" evidence="4">
    <location>
        <begin position="466"/>
        <end position="659"/>
    </location>
</feature>
<dbReference type="GeneID" id="108557991"/>
<organism evidence="6 7">
    <name type="scientific">Nicrophorus vespilloides</name>
    <name type="common">Boreal carrion beetle</name>
    <dbReference type="NCBI Taxonomy" id="110193"/>
    <lineage>
        <taxon>Eukaryota</taxon>
        <taxon>Metazoa</taxon>
        <taxon>Ecdysozoa</taxon>
        <taxon>Arthropoda</taxon>
        <taxon>Hexapoda</taxon>
        <taxon>Insecta</taxon>
        <taxon>Pterygota</taxon>
        <taxon>Neoptera</taxon>
        <taxon>Endopterygota</taxon>
        <taxon>Coleoptera</taxon>
        <taxon>Polyphaga</taxon>
        <taxon>Staphyliniformia</taxon>
        <taxon>Silphidae</taxon>
        <taxon>Nicrophorinae</taxon>
        <taxon>Nicrophorus</taxon>
    </lineage>
</organism>
<feature type="compositionally biased region" description="Basic and acidic residues" evidence="3">
    <location>
        <begin position="94"/>
        <end position="131"/>
    </location>
</feature>
<gene>
    <name evidence="7" type="primary">LOC108557991</name>
</gene>
<dbReference type="SUPFAM" id="SSF68906">
    <property type="entry name" value="SAP domain"/>
    <property type="match status" value="1"/>
</dbReference>
<dbReference type="PANTHER" id="PTHR12381">
    <property type="entry name" value="HETEROGENEOUS NUCLEAR RIBONUCLEOPROTEIN U FAMILY MEMBER"/>
    <property type="match status" value="1"/>
</dbReference>
<feature type="compositionally biased region" description="Low complexity" evidence="3">
    <location>
        <begin position="1060"/>
        <end position="1077"/>
    </location>
</feature>
<dbReference type="Gene3D" id="3.40.50.300">
    <property type="entry name" value="P-loop containing nucleotide triphosphate hydrolases"/>
    <property type="match status" value="1"/>
</dbReference>
<dbReference type="PROSITE" id="PS50800">
    <property type="entry name" value="SAP"/>
    <property type="match status" value="1"/>
</dbReference>
<feature type="compositionally biased region" description="Acidic residues" evidence="3">
    <location>
        <begin position="74"/>
        <end position="84"/>
    </location>
</feature>
<dbReference type="PANTHER" id="PTHR12381:SF56">
    <property type="entry name" value="B30.2_SPRY DOMAIN-CONTAINING PROTEIN-RELATED"/>
    <property type="match status" value="1"/>
</dbReference>
<evidence type="ECO:0000256" key="1">
    <source>
        <dbReference type="ARBA" id="ARBA00022481"/>
    </source>
</evidence>
<feature type="compositionally biased region" description="Basic and acidic residues" evidence="3">
    <location>
        <begin position="899"/>
        <end position="925"/>
    </location>
</feature>
<dbReference type="InterPro" id="IPR036361">
    <property type="entry name" value="SAP_dom_sf"/>
</dbReference>
<dbReference type="Proteomes" id="UP000695000">
    <property type="component" value="Unplaced"/>
</dbReference>
<name>A0ABM1M6P1_NICVS</name>
<dbReference type="InterPro" id="IPR003034">
    <property type="entry name" value="SAP_dom"/>
</dbReference>
<feature type="compositionally biased region" description="Gly residues" evidence="3">
    <location>
        <begin position="988"/>
        <end position="1000"/>
    </location>
</feature>
<dbReference type="Gene3D" id="2.60.120.920">
    <property type="match status" value="1"/>
</dbReference>
<feature type="compositionally biased region" description="Gly residues" evidence="3">
    <location>
        <begin position="930"/>
        <end position="947"/>
    </location>
</feature>